<keyword evidence="3" id="KW-0539">Nucleus</keyword>
<dbReference type="GO" id="GO:0006351">
    <property type="term" value="P:DNA-templated transcription"/>
    <property type="evidence" value="ECO:0007669"/>
    <property type="project" value="InterPro"/>
</dbReference>
<dbReference type="GO" id="GO:0006357">
    <property type="term" value="P:regulation of transcription by RNA polymerase II"/>
    <property type="evidence" value="ECO:0007669"/>
    <property type="project" value="TreeGrafter"/>
</dbReference>
<dbReference type="AlphaFoldDB" id="A0A7J7JK15"/>
<feature type="domain" description="DIRP" evidence="6">
    <location>
        <begin position="94"/>
        <end position="201"/>
    </location>
</feature>
<dbReference type="OrthoDB" id="2339771at2759"/>
<dbReference type="GO" id="GO:0051726">
    <property type="term" value="P:regulation of cell cycle"/>
    <property type="evidence" value="ECO:0007669"/>
    <property type="project" value="TreeGrafter"/>
</dbReference>
<evidence type="ECO:0000256" key="2">
    <source>
        <dbReference type="ARBA" id="ARBA00006732"/>
    </source>
</evidence>
<dbReference type="PANTHER" id="PTHR21689:SF2">
    <property type="entry name" value="PROTEIN LIN-9 HOMOLOG"/>
    <property type="match status" value="1"/>
</dbReference>
<dbReference type="InterPro" id="IPR010561">
    <property type="entry name" value="LIN-9/ALY1"/>
</dbReference>
<comment type="caution">
    <text evidence="7">The sequence shown here is derived from an EMBL/GenBank/DDBJ whole genome shotgun (WGS) entry which is preliminary data.</text>
</comment>
<dbReference type="GO" id="GO:0017053">
    <property type="term" value="C:transcription repressor complex"/>
    <property type="evidence" value="ECO:0007669"/>
    <property type="project" value="InterPro"/>
</dbReference>
<accession>A0A7J7JK15</accession>
<evidence type="ECO:0000256" key="5">
    <source>
        <dbReference type="SAM" id="MobiDB-lite"/>
    </source>
</evidence>
<protein>
    <submittedName>
        <fullName evidence="7">LIN9</fullName>
    </submittedName>
</protein>
<feature type="coiled-coil region" evidence="4">
    <location>
        <begin position="351"/>
        <end position="381"/>
    </location>
</feature>
<dbReference type="GO" id="GO:0003677">
    <property type="term" value="F:DNA binding"/>
    <property type="evidence" value="ECO:0007669"/>
    <property type="project" value="TreeGrafter"/>
</dbReference>
<evidence type="ECO:0000256" key="4">
    <source>
        <dbReference type="SAM" id="Coils"/>
    </source>
</evidence>
<dbReference type="Proteomes" id="UP000593567">
    <property type="component" value="Unassembled WGS sequence"/>
</dbReference>
<dbReference type="GO" id="GO:0005654">
    <property type="term" value="C:nucleoplasm"/>
    <property type="evidence" value="ECO:0007669"/>
    <property type="project" value="TreeGrafter"/>
</dbReference>
<sequence>MAEAKIEDSASALLAMSEDSSSAVKMRPTRNVKRNRRIFNSSTQSESPRKQSRPAPLKVDVPLTAKEVAQNNGLRLRNLLKLPKAHKWVRYEWFYSSLDYPLLSGENDFQAVLKENFADLGTHLMRKSEWTKIRRLMGKPRRCSAAFFQEERDVLEQRRHKIRLIQQRKLTELTENDMKDLPDQIPLPLIIGTKVTALLRKPQDGLYAGTIDAVDTLNNTYRITFDRAGFGTHTIPDYEVLSNRLQETIPLSSFQQRTRPTPRYMSAVSPPHRVSQLQLDSDPLLSFAPLQSRLLGDQSGSIGGFPIKFLVQITKLSKSLAIKKKIDELKSMNTKAEKFDTYLEPLSVEFQKRYAYNVLELEELNRRLEEQLSMVQVYSKELSRSQGIDVDSSQLIKDTCDSDAKALFERRTADSTTLYNHLR</sequence>
<name>A0A7J7JK15_BUGNE</name>
<evidence type="ECO:0000256" key="3">
    <source>
        <dbReference type="ARBA" id="ARBA00023242"/>
    </source>
</evidence>
<feature type="compositionally biased region" description="Basic residues" evidence="5">
    <location>
        <begin position="27"/>
        <end position="37"/>
    </location>
</feature>
<evidence type="ECO:0000259" key="6">
    <source>
        <dbReference type="SMART" id="SM01135"/>
    </source>
</evidence>
<evidence type="ECO:0000256" key="1">
    <source>
        <dbReference type="ARBA" id="ARBA00004123"/>
    </source>
</evidence>
<keyword evidence="8" id="KW-1185">Reference proteome</keyword>
<dbReference type="InterPro" id="IPR045831">
    <property type="entry name" value="LIN9_C"/>
</dbReference>
<comment type="subcellular location">
    <subcellularLocation>
        <location evidence="1">Nucleus</location>
    </subcellularLocation>
</comment>
<evidence type="ECO:0000313" key="7">
    <source>
        <dbReference type="EMBL" id="KAF6026465.1"/>
    </source>
</evidence>
<dbReference type="EMBL" id="VXIV02002272">
    <property type="protein sequence ID" value="KAF6026465.1"/>
    <property type="molecule type" value="Genomic_DNA"/>
</dbReference>
<dbReference type="Pfam" id="PF19438">
    <property type="entry name" value="LIN9_C"/>
    <property type="match status" value="1"/>
</dbReference>
<dbReference type="PANTHER" id="PTHR21689">
    <property type="entry name" value="LIN-9"/>
    <property type="match status" value="1"/>
</dbReference>
<comment type="similarity">
    <text evidence="2">Belongs to the lin-9 family.</text>
</comment>
<dbReference type="InterPro" id="IPR033471">
    <property type="entry name" value="DIRP"/>
</dbReference>
<feature type="region of interest" description="Disordered" evidence="5">
    <location>
        <begin position="14"/>
        <end position="58"/>
    </location>
</feature>
<proteinExistence type="inferred from homology"/>
<evidence type="ECO:0000313" key="8">
    <source>
        <dbReference type="Proteomes" id="UP000593567"/>
    </source>
</evidence>
<keyword evidence="4" id="KW-0175">Coiled coil</keyword>
<reference evidence="7" key="1">
    <citation type="submission" date="2020-06" db="EMBL/GenBank/DDBJ databases">
        <title>Draft genome of Bugula neritina, a colonial animal packing powerful symbionts and potential medicines.</title>
        <authorList>
            <person name="Rayko M."/>
        </authorList>
    </citation>
    <scope>NUCLEOTIDE SEQUENCE [LARGE SCALE GENOMIC DNA]</scope>
    <source>
        <strain evidence="7">Kwan_BN1</strain>
    </source>
</reference>
<organism evidence="7 8">
    <name type="scientific">Bugula neritina</name>
    <name type="common">Brown bryozoan</name>
    <name type="synonym">Sertularia neritina</name>
    <dbReference type="NCBI Taxonomy" id="10212"/>
    <lineage>
        <taxon>Eukaryota</taxon>
        <taxon>Metazoa</taxon>
        <taxon>Spiralia</taxon>
        <taxon>Lophotrochozoa</taxon>
        <taxon>Bryozoa</taxon>
        <taxon>Gymnolaemata</taxon>
        <taxon>Cheilostomatida</taxon>
        <taxon>Flustrina</taxon>
        <taxon>Buguloidea</taxon>
        <taxon>Bugulidae</taxon>
        <taxon>Bugula</taxon>
    </lineage>
</organism>
<dbReference type="Pfam" id="PF06584">
    <property type="entry name" value="DIRP"/>
    <property type="match status" value="1"/>
</dbReference>
<gene>
    <name evidence="7" type="ORF">EB796_015224</name>
</gene>
<dbReference type="SMART" id="SM01135">
    <property type="entry name" value="DIRP"/>
    <property type="match status" value="1"/>
</dbReference>